<dbReference type="Pfam" id="PF08378">
    <property type="entry name" value="NERD"/>
    <property type="match status" value="1"/>
</dbReference>
<sequence>MLYKKRTMPNELKGLLSLTRRLPASHEKQSEIQKELYQYKAGYEGEQEYDKYMTEFTPAYPHAILHDLYLKQNGFYFQIDSLLITPSEIVVTEVKNYSYKTVITSSPTQFIKVYPNGDRKVVRSPIVEVERKIHFLQQWLKSRNIDIPISGLIIFKHDNEIEFQNSEPEMKIAFTYEAPSYFRELNVQNEILKKQMIAKLSREMLQQHKEYTISPLTEKYGIDINDITPGVICPNCDRIGMQWAKKKWNCAHCQHSGQTEHQKAVEDWFLLIQPKMTNREFRYFTKIDNRHVARGLLAKTNLQVIGERKAAHYIFKKEFAAQ</sequence>
<evidence type="ECO:0000313" key="2">
    <source>
        <dbReference type="EMBL" id="MFD1204536.1"/>
    </source>
</evidence>
<evidence type="ECO:0000313" key="3">
    <source>
        <dbReference type="Proteomes" id="UP001597231"/>
    </source>
</evidence>
<name>A0ABW3TUT8_9BACL</name>
<reference evidence="3" key="1">
    <citation type="journal article" date="2019" name="Int. J. Syst. Evol. Microbiol.">
        <title>The Global Catalogue of Microorganisms (GCM) 10K type strain sequencing project: providing services to taxonomists for standard genome sequencing and annotation.</title>
        <authorList>
            <consortium name="The Broad Institute Genomics Platform"/>
            <consortium name="The Broad Institute Genome Sequencing Center for Infectious Disease"/>
            <person name="Wu L."/>
            <person name="Ma J."/>
        </authorList>
    </citation>
    <scope>NUCLEOTIDE SEQUENCE [LARGE SCALE GENOMIC DNA]</scope>
    <source>
        <strain evidence="3">CCUG 53915</strain>
    </source>
</reference>
<dbReference type="Proteomes" id="UP001597231">
    <property type="component" value="Unassembled WGS sequence"/>
</dbReference>
<dbReference type="PROSITE" id="PS50965">
    <property type="entry name" value="NERD"/>
    <property type="match status" value="1"/>
</dbReference>
<proteinExistence type="predicted"/>
<keyword evidence="3" id="KW-1185">Reference proteome</keyword>
<evidence type="ECO:0000259" key="1">
    <source>
        <dbReference type="PROSITE" id="PS50965"/>
    </source>
</evidence>
<protein>
    <submittedName>
        <fullName evidence="2">Nuclease-related domain-containing protein</fullName>
    </submittedName>
</protein>
<dbReference type="RefSeq" id="WP_381479973.1">
    <property type="nucleotide sequence ID" value="NZ_JBHTLT010000026.1"/>
</dbReference>
<gene>
    <name evidence="2" type="ORF">ACFQ38_05350</name>
</gene>
<feature type="domain" description="NERD" evidence="1">
    <location>
        <begin position="41"/>
        <end position="159"/>
    </location>
</feature>
<organism evidence="2 3">
    <name type="scientific">Sporosarcina contaminans</name>
    <dbReference type="NCBI Taxonomy" id="633403"/>
    <lineage>
        <taxon>Bacteria</taxon>
        <taxon>Bacillati</taxon>
        <taxon>Bacillota</taxon>
        <taxon>Bacilli</taxon>
        <taxon>Bacillales</taxon>
        <taxon>Caryophanaceae</taxon>
        <taxon>Sporosarcina</taxon>
    </lineage>
</organism>
<accession>A0ABW3TUT8</accession>
<dbReference type="InterPro" id="IPR011528">
    <property type="entry name" value="NERD"/>
</dbReference>
<dbReference type="EMBL" id="JBHTLT010000026">
    <property type="protein sequence ID" value="MFD1204536.1"/>
    <property type="molecule type" value="Genomic_DNA"/>
</dbReference>
<comment type="caution">
    <text evidence="2">The sequence shown here is derived from an EMBL/GenBank/DDBJ whole genome shotgun (WGS) entry which is preliminary data.</text>
</comment>